<evidence type="ECO:0000313" key="2">
    <source>
        <dbReference type="Proteomes" id="UP000235803"/>
    </source>
</evidence>
<proteinExistence type="predicted"/>
<name>A0A2N7TW43_9GAMM</name>
<keyword evidence="2" id="KW-1185">Reference proteome</keyword>
<organism evidence="1 2">
    <name type="scientific">Billgrantia endophytica</name>
    <dbReference type="NCBI Taxonomy" id="2033802"/>
    <lineage>
        <taxon>Bacteria</taxon>
        <taxon>Pseudomonadati</taxon>
        <taxon>Pseudomonadota</taxon>
        <taxon>Gammaproteobacteria</taxon>
        <taxon>Oceanospirillales</taxon>
        <taxon>Halomonadaceae</taxon>
        <taxon>Billgrantia</taxon>
    </lineage>
</organism>
<dbReference type="RefSeq" id="WP_102655417.1">
    <property type="nucleotide sequence ID" value="NZ_PNRF01000045.1"/>
</dbReference>
<dbReference type="InterPro" id="IPR047729">
    <property type="entry name" value="Sce7726-like"/>
</dbReference>
<dbReference type="NCBIfam" id="NF033832">
    <property type="entry name" value="sce7726_fam"/>
    <property type="match status" value="1"/>
</dbReference>
<gene>
    <name evidence="1" type="ORF">C1H69_21390</name>
</gene>
<accession>A0A2N7TW43</accession>
<comment type="caution">
    <text evidence="1">The sequence shown here is derived from an EMBL/GenBank/DDBJ whole genome shotgun (WGS) entry which is preliminary data.</text>
</comment>
<dbReference type="Proteomes" id="UP000235803">
    <property type="component" value="Unassembled WGS sequence"/>
</dbReference>
<dbReference type="OrthoDB" id="5020258at2"/>
<protein>
    <submittedName>
        <fullName evidence="1">Protein cII</fullName>
    </submittedName>
</protein>
<reference evidence="1 2" key="1">
    <citation type="submission" date="2018-01" db="EMBL/GenBank/DDBJ databases">
        <title>Halomonas endophytica sp. nov., isolated from storage liquid in the stems of Populus euphratica.</title>
        <authorList>
            <person name="Chen C."/>
        </authorList>
    </citation>
    <scope>NUCLEOTIDE SEQUENCE [LARGE SCALE GENOMIC DNA]</scope>
    <source>
        <strain evidence="1 2">MC28</strain>
    </source>
</reference>
<evidence type="ECO:0000313" key="1">
    <source>
        <dbReference type="EMBL" id="PMR72397.1"/>
    </source>
</evidence>
<dbReference type="AlphaFoldDB" id="A0A2N7TW43"/>
<sequence>MTELEIKILIVKQIMLDHTDFVIAAEFPFQFGERRADIALLESEKLIAFEIKGAQDNTDRLSYQIKSYKKYFDFCYVICEPENLKDVRKNTPHEIGICVAKEKCIVKVRKSKLFKKLDKFLLTSTLSTSTLRKLSSKKLRSNVEMCEHVSKTLKLDEIKKISRREFESKYQLATNLFKMEASKSINPDDLVTITKAAPKKLRKRVSTQ</sequence>
<dbReference type="EMBL" id="PNRF01000045">
    <property type="protein sequence ID" value="PMR72397.1"/>
    <property type="molecule type" value="Genomic_DNA"/>
</dbReference>